<evidence type="ECO:0000313" key="4">
    <source>
        <dbReference type="Proteomes" id="UP000651452"/>
    </source>
</evidence>
<dbReference type="OrthoDB" id="3438382at2759"/>
<gene>
    <name evidence="3" type="ORF">EKO04_000088</name>
</gene>
<dbReference type="PANTHER" id="PTHR23159">
    <property type="entry name" value="CENTROSOMAL PROTEIN 2"/>
    <property type="match status" value="1"/>
</dbReference>
<evidence type="ECO:0000313" key="3">
    <source>
        <dbReference type="EMBL" id="KAF9701029.1"/>
    </source>
</evidence>
<keyword evidence="1" id="KW-0175">Coiled coil</keyword>
<comment type="caution">
    <text evidence="3">The sequence shown here is derived from an EMBL/GenBank/DDBJ whole genome shotgun (WGS) entry which is preliminary data.</text>
</comment>
<dbReference type="PANTHER" id="PTHR23159:SF66">
    <property type="entry name" value="OS04G0158400 PROTEIN"/>
    <property type="match status" value="1"/>
</dbReference>
<evidence type="ECO:0000256" key="1">
    <source>
        <dbReference type="SAM" id="Coils"/>
    </source>
</evidence>
<organism evidence="3 4">
    <name type="scientific">Ascochyta lentis</name>
    <dbReference type="NCBI Taxonomy" id="205686"/>
    <lineage>
        <taxon>Eukaryota</taxon>
        <taxon>Fungi</taxon>
        <taxon>Dikarya</taxon>
        <taxon>Ascomycota</taxon>
        <taxon>Pezizomycotina</taxon>
        <taxon>Dothideomycetes</taxon>
        <taxon>Pleosporomycetidae</taxon>
        <taxon>Pleosporales</taxon>
        <taxon>Pleosporineae</taxon>
        <taxon>Didymellaceae</taxon>
        <taxon>Ascochyta</taxon>
    </lineage>
</organism>
<dbReference type="Proteomes" id="UP000651452">
    <property type="component" value="Unassembled WGS sequence"/>
</dbReference>
<proteinExistence type="predicted"/>
<evidence type="ECO:0000256" key="2">
    <source>
        <dbReference type="SAM" id="MobiDB-lite"/>
    </source>
</evidence>
<protein>
    <submittedName>
        <fullName evidence="3">Uncharacterized protein</fullName>
    </submittedName>
</protein>
<feature type="coiled-coil region" evidence="1">
    <location>
        <begin position="314"/>
        <end position="348"/>
    </location>
</feature>
<reference evidence="3" key="1">
    <citation type="submission" date="2018-12" db="EMBL/GenBank/DDBJ databases">
        <authorList>
            <person name="Syme R.A."/>
            <person name="Farfan-Caceres L."/>
            <person name="Lichtenzveig J."/>
        </authorList>
    </citation>
    <scope>NUCLEOTIDE SEQUENCE</scope>
    <source>
        <strain evidence="3">Al4</strain>
    </source>
</reference>
<reference evidence="3" key="2">
    <citation type="submission" date="2020-09" db="EMBL/GenBank/DDBJ databases">
        <title>Reference genome assembly for Australian Ascochyta lentis isolate Al4.</title>
        <authorList>
            <person name="Lee R.C."/>
            <person name="Farfan-Caceres L.M."/>
            <person name="Debler J.W."/>
            <person name="Williams A.H."/>
            <person name="Henares B.M."/>
        </authorList>
    </citation>
    <scope>NUCLEOTIDE SEQUENCE</scope>
    <source>
        <strain evidence="3">Al4</strain>
    </source>
</reference>
<name>A0A8H7JAQ6_9PLEO</name>
<feature type="coiled-coil region" evidence="1">
    <location>
        <begin position="48"/>
        <end position="75"/>
    </location>
</feature>
<dbReference type="EMBL" id="RZGK01000002">
    <property type="protein sequence ID" value="KAF9701029.1"/>
    <property type="molecule type" value="Genomic_DNA"/>
</dbReference>
<keyword evidence="4" id="KW-1185">Reference proteome</keyword>
<dbReference type="AlphaFoldDB" id="A0A8H7JAQ6"/>
<sequence length="943" mass="104123">MSYTSSAETLNMETLNVLRSRKAIKATNVSQGTAGTTSPEIKIIKAQLKVAQLGEAKLQTRVKELEDQVEEFKALPAQLAALKAQVENSNPAVDTDLASIREDIKSMKEQQQQQAMKCDTVEVAIKTAIQPEIKRIDALRTEHIKTQEGMSKKLEASQSLCEDLNKRNLPGQLLALQNNVKDLSNTIHTTGQKVTDHDSGLKYLRTDIDNLYDDVREYIGPIKRSYTDANKTTVIERIESQEEKLRAFRKEQEYLSGEQKKLSTKVDSLPADPTDSMSKRLGDMENIVSSLGEDTQQLANRVDILEAVPATSVLAASSTDNEQLNKAVDSLKTRVSDSENILKRVQDNQLEQQSKNGLIQALQSEQARLSNEHVEIVGQIEKVCSEQESLANEQNALHTGRTKLSDEQTTISSALESLNDRVSASEKILEQIEPIKCEQAKLAGAQNKINDRVTKLETAPRQAVARQSTVGDSTHVSFDIENIQQRLCSVEDRIDGEGGLAKIIDAVQDDCDRIENQVHNNSQDIEMCESNFAAIFEKNFDPFKAAVEQQLAELSQSITHHSESLARLRDRVAEQRTASQASGLTAAQLATLTSVVHDTVVLSQAVAGLQNSVKNEADTRDTVVQDLKEQLASKQDTISATQATDTVKAAVRNLQDQYNNITTEDLHAKIVHWFLQQYPSTPANLVHQVADLQHEVARLRDLTSQTSWDPRYTQVLIALAQIGPQLQALVQSPSGSDGSPETLAKANEALTTLKEALTKSQRETEGLTRTVGALQTSMHALNSSNTPFAKTESIAALQQSMITLQADIKATLTEEHRARNELAAKVDTEHNDRVKAEDSIVHAMNGRLEELENGKIKAASERVESLQHALTKVCADLDEMHDKFLTPTNKVLFSRLPTLFVVTGQLQDLLESLNQNLPKGPLDFTWHHDFNADLGAVPAPQAD</sequence>
<feature type="region of interest" description="Disordered" evidence="2">
    <location>
        <begin position="259"/>
        <end position="279"/>
    </location>
</feature>
<accession>A0A8H7JAQ6</accession>